<dbReference type="EMBL" id="JAIWYP010000003">
    <property type="protein sequence ID" value="KAH3858462.1"/>
    <property type="molecule type" value="Genomic_DNA"/>
</dbReference>
<dbReference type="AlphaFoldDB" id="A0A9D4LJB0"/>
<comment type="caution">
    <text evidence="1">The sequence shown here is derived from an EMBL/GenBank/DDBJ whole genome shotgun (WGS) entry which is preliminary data.</text>
</comment>
<keyword evidence="2" id="KW-1185">Reference proteome</keyword>
<proteinExistence type="predicted"/>
<accession>A0A9D4LJB0</accession>
<protein>
    <submittedName>
        <fullName evidence="1">Uncharacterized protein</fullName>
    </submittedName>
</protein>
<reference evidence="1" key="1">
    <citation type="journal article" date="2019" name="bioRxiv">
        <title>The Genome of the Zebra Mussel, Dreissena polymorpha: A Resource for Invasive Species Research.</title>
        <authorList>
            <person name="McCartney M.A."/>
            <person name="Auch B."/>
            <person name="Kono T."/>
            <person name="Mallez S."/>
            <person name="Zhang Y."/>
            <person name="Obille A."/>
            <person name="Becker A."/>
            <person name="Abrahante J.E."/>
            <person name="Garbe J."/>
            <person name="Badalamenti J.P."/>
            <person name="Herman A."/>
            <person name="Mangelson H."/>
            <person name="Liachko I."/>
            <person name="Sullivan S."/>
            <person name="Sone E.D."/>
            <person name="Koren S."/>
            <person name="Silverstein K.A.T."/>
            <person name="Beckman K.B."/>
            <person name="Gohl D.M."/>
        </authorList>
    </citation>
    <scope>NUCLEOTIDE SEQUENCE</scope>
    <source>
        <strain evidence="1">Duluth1</strain>
        <tissue evidence="1">Whole animal</tissue>
    </source>
</reference>
<gene>
    <name evidence="1" type="ORF">DPMN_101085</name>
</gene>
<dbReference type="Proteomes" id="UP000828390">
    <property type="component" value="Unassembled WGS sequence"/>
</dbReference>
<reference evidence="1" key="2">
    <citation type="submission" date="2020-11" db="EMBL/GenBank/DDBJ databases">
        <authorList>
            <person name="McCartney M.A."/>
            <person name="Auch B."/>
            <person name="Kono T."/>
            <person name="Mallez S."/>
            <person name="Becker A."/>
            <person name="Gohl D.M."/>
            <person name="Silverstein K.A.T."/>
            <person name="Koren S."/>
            <person name="Bechman K.B."/>
            <person name="Herman A."/>
            <person name="Abrahante J.E."/>
            <person name="Garbe J."/>
        </authorList>
    </citation>
    <scope>NUCLEOTIDE SEQUENCE</scope>
    <source>
        <strain evidence="1">Duluth1</strain>
        <tissue evidence="1">Whole animal</tissue>
    </source>
</reference>
<evidence type="ECO:0000313" key="2">
    <source>
        <dbReference type="Proteomes" id="UP000828390"/>
    </source>
</evidence>
<evidence type="ECO:0000313" key="1">
    <source>
        <dbReference type="EMBL" id="KAH3858462.1"/>
    </source>
</evidence>
<name>A0A9D4LJB0_DREPO</name>
<sequence>MLQRKRRRCFPGSNESVEIPHHASVQIVPSSVCADLHHEPEDTPLTVSNICAAGEGRDSCQVGFNIANVK</sequence>
<organism evidence="1 2">
    <name type="scientific">Dreissena polymorpha</name>
    <name type="common">Zebra mussel</name>
    <name type="synonym">Mytilus polymorpha</name>
    <dbReference type="NCBI Taxonomy" id="45954"/>
    <lineage>
        <taxon>Eukaryota</taxon>
        <taxon>Metazoa</taxon>
        <taxon>Spiralia</taxon>
        <taxon>Lophotrochozoa</taxon>
        <taxon>Mollusca</taxon>
        <taxon>Bivalvia</taxon>
        <taxon>Autobranchia</taxon>
        <taxon>Heteroconchia</taxon>
        <taxon>Euheterodonta</taxon>
        <taxon>Imparidentia</taxon>
        <taxon>Neoheterodontei</taxon>
        <taxon>Myida</taxon>
        <taxon>Dreissenoidea</taxon>
        <taxon>Dreissenidae</taxon>
        <taxon>Dreissena</taxon>
    </lineage>
</organism>